<evidence type="ECO:0000256" key="5">
    <source>
        <dbReference type="HAMAP-Rule" id="MF_00378"/>
    </source>
</evidence>
<dbReference type="EC" id="3.1.11.6" evidence="5"/>
<keyword evidence="1 5" id="KW-0963">Cytoplasm</keyword>
<dbReference type="InterPro" id="IPR025824">
    <property type="entry name" value="OB-fold_nuc-bd_dom"/>
</dbReference>
<dbReference type="GO" id="GO:0008855">
    <property type="term" value="F:exodeoxyribonuclease VII activity"/>
    <property type="evidence" value="ECO:0007669"/>
    <property type="project" value="UniProtKB-UniRule"/>
</dbReference>
<dbReference type="PANTHER" id="PTHR30008">
    <property type="entry name" value="EXODEOXYRIBONUCLEASE 7 LARGE SUBUNIT"/>
    <property type="match status" value="1"/>
</dbReference>
<comment type="catalytic activity">
    <reaction evidence="5 6">
        <text>Exonucleolytic cleavage in either 5'- to 3'- or 3'- to 5'-direction to yield nucleoside 5'-phosphates.</text>
        <dbReference type="EC" id="3.1.11.6"/>
    </reaction>
</comment>
<keyword evidence="3 5" id="KW-0378">Hydrolase</keyword>
<dbReference type="HAMAP" id="MF_00378">
    <property type="entry name" value="Exonuc_7_L"/>
    <property type="match status" value="1"/>
</dbReference>
<proteinExistence type="inferred from homology"/>
<dbReference type="GO" id="GO:0005737">
    <property type="term" value="C:cytoplasm"/>
    <property type="evidence" value="ECO:0007669"/>
    <property type="project" value="UniProtKB-SubCell"/>
</dbReference>
<evidence type="ECO:0000256" key="4">
    <source>
        <dbReference type="ARBA" id="ARBA00022839"/>
    </source>
</evidence>
<comment type="subcellular location">
    <subcellularLocation>
        <location evidence="5 6">Cytoplasm</location>
    </subcellularLocation>
</comment>
<dbReference type="AlphaFoldDB" id="A0A7C1FDW6"/>
<comment type="caution">
    <text evidence="9">The sequence shown here is derived from an EMBL/GenBank/DDBJ whole genome shotgun (WGS) entry which is preliminary data.</text>
</comment>
<evidence type="ECO:0000256" key="6">
    <source>
        <dbReference type="RuleBase" id="RU004355"/>
    </source>
</evidence>
<feature type="domain" description="Exonuclease VII large subunit C-terminal" evidence="7">
    <location>
        <begin position="141"/>
        <end position="363"/>
    </location>
</feature>
<dbReference type="EMBL" id="DSMG01000042">
    <property type="protein sequence ID" value="HDX30572.1"/>
    <property type="molecule type" value="Genomic_DNA"/>
</dbReference>
<comment type="subunit">
    <text evidence="5">Heterooligomer composed of large and small subunits.</text>
</comment>
<comment type="similarity">
    <text evidence="5 6">Belongs to the XseA family.</text>
</comment>
<reference evidence="9" key="1">
    <citation type="journal article" date="2020" name="mSystems">
        <title>Genome- and Community-Level Interaction Insights into Carbon Utilization and Element Cycling Functions of Hydrothermarchaeota in Hydrothermal Sediment.</title>
        <authorList>
            <person name="Zhou Z."/>
            <person name="Liu Y."/>
            <person name="Xu W."/>
            <person name="Pan J."/>
            <person name="Luo Z.H."/>
            <person name="Li M."/>
        </authorList>
    </citation>
    <scope>NUCLEOTIDE SEQUENCE [LARGE SCALE GENOMIC DNA]</scope>
    <source>
        <strain evidence="9">SpSt-289</strain>
    </source>
</reference>
<dbReference type="NCBIfam" id="TIGR00237">
    <property type="entry name" value="xseA"/>
    <property type="match status" value="1"/>
</dbReference>
<protein>
    <recommendedName>
        <fullName evidence="5">Exodeoxyribonuclease 7 large subunit</fullName>
        <ecNumber evidence="5">3.1.11.6</ecNumber>
    </recommendedName>
    <alternativeName>
        <fullName evidence="5">Exodeoxyribonuclease VII large subunit</fullName>
        <shortName evidence="5">Exonuclease VII large subunit</shortName>
    </alternativeName>
</protein>
<dbReference type="Pfam" id="PF13742">
    <property type="entry name" value="tRNA_anti_2"/>
    <property type="match status" value="1"/>
</dbReference>
<evidence type="ECO:0000259" key="8">
    <source>
        <dbReference type="Pfam" id="PF13742"/>
    </source>
</evidence>
<dbReference type="InterPro" id="IPR003753">
    <property type="entry name" value="Exonuc_VII_L"/>
</dbReference>
<sequence length="423" mass="47406">MAQSAHGKAALHQPCKRAIRMLFTVSKLTTRIVQLFEQDDLLRDVQVIGEVSNWRRAASGHIYFRLKDEGATINAVMWKSHALAQSWLPKEGDQVIAHGYVGVYPESGAYQLYTSRLTPAGRGYLYAQFEALKERLRTAGLFDEARKRPLPELPVRLAIVTSPDAAALRDILRTLTARWPLVEVILFPTLVQGIDAPQRIAAAIAAANRYSNEVAPIDALILARGGGSIEDLWAFNDEQVAIAVAQSAIPVISGVGHETDFTIVDFVADLRAATPTAAAVAAVQGRLDHHAQVMARMHTLHRRIRQRLDQERRTFERLLMRLQRIHPQRQLDQARLRLDERERRLHWAVQRALAQREERLRAAELRLEALNPLRVLGRGYSIVQRMDGSVVTNPAMVHAGELLTVRAAGGEYRVEVRGEEASR</sequence>
<evidence type="ECO:0000259" key="7">
    <source>
        <dbReference type="Pfam" id="PF02601"/>
    </source>
</evidence>
<accession>A0A7C1FDW6</accession>
<comment type="function">
    <text evidence="5">Bidirectionally degrades single-stranded DNA into large acid-insoluble oligonucleotides, which are then degraded further into small acid-soluble oligonucleotides.</text>
</comment>
<name>A0A7C1FDW6_9CHLR</name>
<evidence type="ECO:0000256" key="1">
    <source>
        <dbReference type="ARBA" id="ARBA00022490"/>
    </source>
</evidence>
<dbReference type="GO" id="GO:0006308">
    <property type="term" value="P:DNA catabolic process"/>
    <property type="evidence" value="ECO:0007669"/>
    <property type="project" value="UniProtKB-UniRule"/>
</dbReference>
<evidence type="ECO:0000256" key="2">
    <source>
        <dbReference type="ARBA" id="ARBA00022722"/>
    </source>
</evidence>
<keyword evidence="4 5" id="KW-0269">Exonuclease</keyword>
<keyword evidence="2 5" id="KW-0540">Nuclease</keyword>
<evidence type="ECO:0000256" key="3">
    <source>
        <dbReference type="ARBA" id="ARBA00022801"/>
    </source>
</evidence>
<dbReference type="PANTHER" id="PTHR30008:SF0">
    <property type="entry name" value="EXODEOXYRIBONUCLEASE 7 LARGE SUBUNIT"/>
    <property type="match status" value="1"/>
</dbReference>
<dbReference type="GO" id="GO:0003676">
    <property type="term" value="F:nucleic acid binding"/>
    <property type="evidence" value="ECO:0007669"/>
    <property type="project" value="InterPro"/>
</dbReference>
<organism evidence="9">
    <name type="scientific">Caldilinea aerophila</name>
    <dbReference type="NCBI Taxonomy" id="133453"/>
    <lineage>
        <taxon>Bacteria</taxon>
        <taxon>Bacillati</taxon>
        <taxon>Chloroflexota</taxon>
        <taxon>Caldilineae</taxon>
        <taxon>Caldilineales</taxon>
        <taxon>Caldilineaceae</taxon>
        <taxon>Caldilinea</taxon>
    </lineage>
</organism>
<feature type="domain" description="OB-fold nucleic acid binding" evidence="8">
    <location>
        <begin position="23"/>
        <end position="116"/>
    </location>
</feature>
<dbReference type="InterPro" id="IPR020579">
    <property type="entry name" value="Exonuc_VII_lsu_C"/>
</dbReference>
<evidence type="ECO:0000313" key="9">
    <source>
        <dbReference type="EMBL" id="HDX30572.1"/>
    </source>
</evidence>
<gene>
    <name evidence="5 9" type="primary">xseA</name>
    <name evidence="9" type="ORF">ENQ20_03655</name>
</gene>
<dbReference type="Pfam" id="PF02601">
    <property type="entry name" value="Exonuc_VII_L"/>
    <property type="match status" value="1"/>
</dbReference>
<dbReference type="GO" id="GO:0009318">
    <property type="term" value="C:exodeoxyribonuclease VII complex"/>
    <property type="evidence" value="ECO:0007669"/>
    <property type="project" value="UniProtKB-UniRule"/>
</dbReference>
<dbReference type="CDD" id="cd04489">
    <property type="entry name" value="ExoVII_LU_OBF"/>
    <property type="match status" value="1"/>
</dbReference>